<feature type="region of interest" description="Disordered" evidence="1">
    <location>
        <begin position="120"/>
        <end position="139"/>
    </location>
</feature>
<accession>A0A4C1TGF8</accession>
<keyword evidence="3" id="KW-1185">Reference proteome</keyword>
<organism evidence="2 3">
    <name type="scientific">Eumeta variegata</name>
    <name type="common">Bagworm moth</name>
    <name type="synonym">Eumeta japonica</name>
    <dbReference type="NCBI Taxonomy" id="151549"/>
    <lineage>
        <taxon>Eukaryota</taxon>
        <taxon>Metazoa</taxon>
        <taxon>Ecdysozoa</taxon>
        <taxon>Arthropoda</taxon>
        <taxon>Hexapoda</taxon>
        <taxon>Insecta</taxon>
        <taxon>Pterygota</taxon>
        <taxon>Neoptera</taxon>
        <taxon>Endopterygota</taxon>
        <taxon>Lepidoptera</taxon>
        <taxon>Glossata</taxon>
        <taxon>Ditrysia</taxon>
        <taxon>Tineoidea</taxon>
        <taxon>Psychidae</taxon>
        <taxon>Oiketicinae</taxon>
        <taxon>Eumeta</taxon>
    </lineage>
</organism>
<gene>
    <name evidence="2" type="ORF">EVAR_93173_1</name>
</gene>
<reference evidence="2 3" key="1">
    <citation type="journal article" date="2019" name="Commun. Biol.">
        <title>The bagworm genome reveals a unique fibroin gene that provides high tensile strength.</title>
        <authorList>
            <person name="Kono N."/>
            <person name="Nakamura H."/>
            <person name="Ohtoshi R."/>
            <person name="Tomita M."/>
            <person name="Numata K."/>
            <person name="Arakawa K."/>
        </authorList>
    </citation>
    <scope>NUCLEOTIDE SEQUENCE [LARGE SCALE GENOMIC DNA]</scope>
</reference>
<dbReference type="Proteomes" id="UP000299102">
    <property type="component" value="Unassembled WGS sequence"/>
</dbReference>
<evidence type="ECO:0000256" key="1">
    <source>
        <dbReference type="SAM" id="MobiDB-lite"/>
    </source>
</evidence>
<protein>
    <submittedName>
        <fullName evidence="2">Uncharacterized protein</fullName>
    </submittedName>
</protein>
<dbReference type="EMBL" id="BGZK01000055">
    <property type="protein sequence ID" value="GBP13224.1"/>
    <property type="molecule type" value="Genomic_DNA"/>
</dbReference>
<sequence>MYVREHVRTRRPSTHRRRSQLNSVTTALLFYGSIKASLARRDRRGGAPLRDIPFRLVNIWPYSSYRKTNAQPNEPSTRANPIKTTFAMQRADESILNNYSTVTEREPARGARGGPFPGAALAGAKRGTTSHSERRQKTVGRRREAFLNIPPPSFSRAPLAGRACYMQFSINFRVSPEAALRQKLFLLKLNLKAFGGWTDDWHPDLHSYASFDFNPRFCTEVLGHLALQIIKPLRPPPGRRQTRRGRLRFERVPNYRIAPARLREYRVNVCYICKCSGRRSFADTIVDESSSYVAVRSWTQDVG</sequence>
<comment type="caution">
    <text evidence="2">The sequence shown here is derived from an EMBL/GenBank/DDBJ whole genome shotgun (WGS) entry which is preliminary data.</text>
</comment>
<proteinExistence type="predicted"/>
<name>A0A4C1TGF8_EUMVA</name>
<evidence type="ECO:0000313" key="2">
    <source>
        <dbReference type="EMBL" id="GBP13224.1"/>
    </source>
</evidence>
<evidence type="ECO:0000313" key="3">
    <source>
        <dbReference type="Proteomes" id="UP000299102"/>
    </source>
</evidence>
<dbReference type="AlphaFoldDB" id="A0A4C1TGF8"/>